<accession>A0AA88XDL3</accession>
<dbReference type="AlphaFoldDB" id="A0AA88XDL3"/>
<keyword evidence="1" id="KW-0175">Coiled coil</keyword>
<keyword evidence="3" id="KW-1185">Reference proteome</keyword>
<evidence type="ECO:0000313" key="2">
    <source>
        <dbReference type="EMBL" id="KAK3083300.1"/>
    </source>
</evidence>
<protein>
    <submittedName>
        <fullName evidence="2">Uncharacterized protein</fullName>
    </submittedName>
</protein>
<gene>
    <name evidence="2" type="ORF">FSP39_018841</name>
</gene>
<dbReference type="Proteomes" id="UP001186944">
    <property type="component" value="Unassembled WGS sequence"/>
</dbReference>
<sequence>MSDHSAGQSSSGVSSAVPNPWSQVKTDAGLKKLRYFLKELKECGKINKDVEIARLVKEIEKTLETIPQLKSTFSLHAEIDLAIQPLRNENAQLRRYFFIILTLQLQASNTALKRQLNEEKEKMVKMAAELANTHTKLQRLQTEKNKLVTSLSERQTNELQVRQECLSETQKLRGELDSLQRQIRASQIKQQAVERENHILQITVQQRDAEIERQQEIVEAIKDSVSQLLLELDTTKTGADKSYLTNSSFNLQKILHMLDKEHGIR</sequence>
<evidence type="ECO:0000256" key="1">
    <source>
        <dbReference type="SAM" id="Coils"/>
    </source>
</evidence>
<dbReference type="PANTHER" id="PTHR22367:SF2">
    <property type="entry name" value="COILED-COIL DOMAIN-CONTAINING PROTEIN 14"/>
    <property type="match status" value="1"/>
</dbReference>
<dbReference type="Pfam" id="PF15254">
    <property type="entry name" value="CCDC14"/>
    <property type="match status" value="2"/>
</dbReference>
<name>A0AA88XDL3_PINIB</name>
<feature type="coiled-coil region" evidence="1">
    <location>
        <begin position="102"/>
        <end position="196"/>
    </location>
</feature>
<comment type="caution">
    <text evidence="2">The sequence shown here is derived from an EMBL/GenBank/DDBJ whole genome shotgun (WGS) entry which is preliminary data.</text>
</comment>
<dbReference type="InterPro" id="IPR029343">
    <property type="entry name" value="CCDC14"/>
</dbReference>
<dbReference type="GO" id="GO:0034451">
    <property type="term" value="C:centriolar satellite"/>
    <property type="evidence" value="ECO:0007669"/>
    <property type="project" value="TreeGrafter"/>
</dbReference>
<proteinExistence type="predicted"/>
<reference evidence="2" key="1">
    <citation type="submission" date="2019-08" db="EMBL/GenBank/DDBJ databases">
        <title>The improved chromosome-level genome for the pearl oyster Pinctada fucata martensii using PacBio sequencing and Hi-C.</title>
        <authorList>
            <person name="Zheng Z."/>
        </authorList>
    </citation>
    <scope>NUCLEOTIDE SEQUENCE</scope>
    <source>
        <strain evidence="2">ZZ-2019</strain>
        <tissue evidence="2">Adductor muscle</tissue>
    </source>
</reference>
<dbReference type="PANTHER" id="PTHR22367">
    <property type="entry name" value="COILED-COIL DOMAIN-CONTAINING PROTEIN 14"/>
    <property type="match status" value="1"/>
</dbReference>
<organism evidence="2 3">
    <name type="scientific">Pinctada imbricata</name>
    <name type="common">Atlantic pearl-oyster</name>
    <name type="synonym">Pinctada martensii</name>
    <dbReference type="NCBI Taxonomy" id="66713"/>
    <lineage>
        <taxon>Eukaryota</taxon>
        <taxon>Metazoa</taxon>
        <taxon>Spiralia</taxon>
        <taxon>Lophotrochozoa</taxon>
        <taxon>Mollusca</taxon>
        <taxon>Bivalvia</taxon>
        <taxon>Autobranchia</taxon>
        <taxon>Pteriomorphia</taxon>
        <taxon>Pterioida</taxon>
        <taxon>Pterioidea</taxon>
        <taxon>Pteriidae</taxon>
        <taxon>Pinctada</taxon>
    </lineage>
</organism>
<dbReference type="EMBL" id="VSWD01000014">
    <property type="protein sequence ID" value="KAK3083300.1"/>
    <property type="molecule type" value="Genomic_DNA"/>
</dbReference>
<evidence type="ECO:0000313" key="3">
    <source>
        <dbReference type="Proteomes" id="UP001186944"/>
    </source>
</evidence>
<dbReference type="GO" id="GO:0071539">
    <property type="term" value="P:protein localization to centrosome"/>
    <property type="evidence" value="ECO:0007669"/>
    <property type="project" value="TreeGrafter"/>
</dbReference>